<proteinExistence type="predicted"/>
<feature type="region of interest" description="Disordered" evidence="1">
    <location>
        <begin position="108"/>
        <end position="131"/>
    </location>
</feature>
<dbReference type="Proteomes" id="UP001310594">
    <property type="component" value="Unassembled WGS sequence"/>
</dbReference>
<name>A0AAN7VTL2_9PEZI</name>
<sequence length="131" mass="14498">MAEQLVTGMAEQLVTELLDRVHEAERTIVSLKLEAHANQMQLKAAKDEAAAVQHQYLKLLGTQTVELIRTADKVAELEKTIEDMQTQEPSNLATEVAGVKEMLKTALDLKAAPEPEPPTTMKEKTEKHLAL</sequence>
<evidence type="ECO:0000313" key="3">
    <source>
        <dbReference type="Proteomes" id="UP001310594"/>
    </source>
</evidence>
<feature type="compositionally biased region" description="Basic and acidic residues" evidence="1">
    <location>
        <begin position="121"/>
        <end position="131"/>
    </location>
</feature>
<protein>
    <submittedName>
        <fullName evidence="2">Uncharacterized protein</fullName>
    </submittedName>
</protein>
<evidence type="ECO:0000313" key="2">
    <source>
        <dbReference type="EMBL" id="KAK5702952.1"/>
    </source>
</evidence>
<evidence type="ECO:0000256" key="1">
    <source>
        <dbReference type="SAM" id="MobiDB-lite"/>
    </source>
</evidence>
<organism evidence="2 3">
    <name type="scientific">Elasticomyces elasticus</name>
    <dbReference type="NCBI Taxonomy" id="574655"/>
    <lineage>
        <taxon>Eukaryota</taxon>
        <taxon>Fungi</taxon>
        <taxon>Dikarya</taxon>
        <taxon>Ascomycota</taxon>
        <taxon>Pezizomycotina</taxon>
        <taxon>Dothideomycetes</taxon>
        <taxon>Dothideomycetidae</taxon>
        <taxon>Mycosphaerellales</taxon>
        <taxon>Teratosphaeriaceae</taxon>
        <taxon>Elasticomyces</taxon>
    </lineage>
</organism>
<accession>A0AAN7VTL2</accession>
<dbReference type="EMBL" id="JAVRQU010000005">
    <property type="protein sequence ID" value="KAK5702952.1"/>
    <property type="molecule type" value="Genomic_DNA"/>
</dbReference>
<reference evidence="2" key="1">
    <citation type="submission" date="2023-08" db="EMBL/GenBank/DDBJ databases">
        <title>Black Yeasts Isolated from many extreme environments.</title>
        <authorList>
            <person name="Coleine C."/>
            <person name="Stajich J.E."/>
            <person name="Selbmann L."/>
        </authorList>
    </citation>
    <scope>NUCLEOTIDE SEQUENCE</scope>
    <source>
        <strain evidence="2">CCFEE 5810</strain>
    </source>
</reference>
<dbReference type="AlphaFoldDB" id="A0AAN7VTL2"/>
<gene>
    <name evidence="2" type="ORF">LTR97_003898</name>
</gene>
<comment type="caution">
    <text evidence="2">The sequence shown here is derived from an EMBL/GenBank/DDBJ whole genome shotgun (WGS) entry which is preliminary data.</text>
</comment>